<feature type="compositionally biased region" description="Basic and acidic residues" evidence="1">
    <location>
        <begin position="253"/>
        <end position="284"/>
    </location>
</feature>
<dbReference type="OMA" id="YTYVHPD"/>
<dbReference type="AlphaFoldDB" id="A0A1W2TRP7"/>
<feature type="compositionally biased region" description="Basic and acidic residues" evidence="1">
    <location>
        <begin position="149"/>
        <end position="162"/>
    </location>
</feature>
<feature type="region of interest" description="Disordered" evidence="1">
    <location>
        <begin position="37"/>
        <end position="85"/>
    </location>
</feature>
<name>A0A1W2TRP7_ROSNE</name>
<reference evidence="2" key="1">
    <citation type="submission" date="2016-03" db="EMBL/GenBank/DDBJ databases">
        <title>Draft genome sequence of Rosellinia necatrix.</title>
        <authorList>
            <person name="Kanematsu S."/>
        </authorList>
    </citation>
    <scope>NUCLEOTIDE SEQUENCE [LARGE SCALE GENOMIC DNA]</scope>
    <source>
        <strain evidence="2">W97</strain>
    </source>
</reference>
<sequence length="300" mass="35023">MCIREVFTEVRPDGRLRTWSEADYCTNSRHGQYCDRTQELRRPPGYRRPEPRSSTYAHGQLPPTPPLSYHSDYASDSERSNKRRSAIYINDHKMLDVNRRHSLRHERQPSGERIVYMGGSPLARTLSRTPPLYPRSGSSSPARGTYEPTYRETDSRDRERPTSIKVEIINKQPKSHHRAGSASKTSSSRDSIEDERRQRRLSDIHYETRQNKETKIAQQNEAIANRAPIPSPHGQPSLSYRRGSVSIPPVMSEIERMRLEEEKKQRRREKKEAEARERELESQKQRLKNRFSFKGGYSYA</sequence>
<evidence type="ECO:0000313" key="3">
    <source>
        <dbReference type="Proteomes" id="UP000054516"/>
    </source>
</evidence>
<accession>A0A1W2TRP7</accession>
<keyword evidence="3" id="KW-1185">Reference proteome</keyword>
<dbReference type="EMBL" id="DF977501">
    <property type="protein sequence ID" value="GAP91153.1"/>
    <property type="molecule type" value="Genomic_DNA"/>
</dbReference>
<gene>
    <name evidence="2" type="ORF">SAMD00023353_5600500</name>
</gene>
<protein>
    <submittedName>
        <fullName evidence="2">Uncharacterized protein</fullName>
    </submittedName>
</protein>
<dbReference type="Proteomes" id="UP000054516">
    <property type="component" value="Unassembled WGS sequence"/>
</dbReference>
<feature type="compositionally biased region" description="Basic and acidic residues" evidence="1">
    <location>
        <begin position="190"/>
        <end position="215"/>
    </location>
</feature>
<dbReference type="OrthoDB" id="3439480at2759"/>
<organism evidence="2">
    <name type="scientific">Rosellinia necatrix</name>
    <name type="common">White root-rot fungus</name>
    <dbReference type="NCBI Taxonomy" id="77044"/>
    <lineage>
        <taxon>Eukaryota</taxon>
        <taxon>Fungi</taxon>
        <taxon>Dikarya</taxon>
        <taxon>Ascomycota</taxon>
        <taxon>Pezizomycotina</taxon>
        <taxon>Sordariomycetes</taxon>
        <taxon>Xylariomycetidae</taxon>
        <taxon>Xylariales</taxon>
        <taxon>Xylariaceae</taxon>
        <taxon>Rosellinia</taxon>
    </lineage>
</organism>
<evidence type="ECO:0000313" key="2">
    <source>
        <dbReference type="EMBL" id="GAP91153.1"/>
    </source>
</evidence>
<feature type="compositionally biased region" description="Basic and acidic residues" evidence="1">
    <location>
        <begin position="37"/>
        <end position="51"/>
    </location>
</feature>
<evidence type="ECO:0000256" key="1">
    <source>
        <dbReference type="SAM" id="MobiDB-lite"/>
    </source>
</evidence>
<proteinExistence type="predicted"/>
<feature type="region of interest" description="Disordered" evidence="1">
    <location>
        <begin position="122"/>
        <end position="300"/>
    </location>
</feature>